<keyword evidence="4" id="KW-1185">Reference proteome</keyword>
<reference evidence="3 4" key="1">
    <citation type="submission" date="2021-03" db="EMBL/GenBank/DDBJ databases">
        <title>Genomic Encyclopedia of Type Strains, Phase IV (KMG-IV): sequencing the most valuable type-strain genomes for metagenomic binning, comparative biology and taxonomic classification.</title>
        <authorList>
            <person name="Goeker M."/>
        </authorList>
    </citation>
    <scope>NUCLEOTIDE SEQUENCE [LARGE SCALE GENOMIC DNA]</scope>
    <source>
        <strain evidence="3 4">DSM 101872</strain>
    </source>
</reference>
<dbReference type="RefSeq" id="WP_209686843.1">
    <property type="nucleotide sequence ID" value="NZ_JAGGLU010000006.1"/>
</dbReference>
<organism evidence="3 4">
    <name type="scientific">Lactobacillus colini</name>
    <dbReference type="NCBI Taxonomy" id="1819254"/>
    <lineage>
        <taxon>Bacteria</taxon>
        <taxon>Bacillati</taxon>
        <taxon>Bacillota</taxon>
        <taxon>Bacilli</taxon>
        <taxon>Lactobacillales</taxon>
        <taxon>Lactobacillaceae</taxon>
        <taxon>Lactobacillus</taxon>
    </lineage>
</organism>
<evidence type="ECO:0000313" key="3">
    <source>
        <dbReference type="EMBL" id="MBP2058096.1"/>
    </source>
</evidence>
<protein>
    <recommendedName>
        <fullName evidence="2">Restriction endonuclease type IV Mrr domain-containing protein</fullName>
    </recommendedName>
</protein>
<sequence length="240" mass="27680">MDKDNLREKANKIADEMNSEGIPLPLLLQVAADKNLELIKLGNDAYKKFAKIYKKLVEKKYSKAQKGELLEELTSVIFEESYPFLFEVRRNQRTSSNEIDLQINWSDRALLAGLDPDKTTLGYSFLCECKNYDSPVGVTYVGKFFSLLSYTNTKLGLLIAWDGITGKNNWNDSEGLIRKLSLAEKVYIIPIEKDDLENIYNKSSNIFKIIKDKYLALKNDIDYKKFIKEKHQLEQAGLWE</sequence>
<accession>A0ABS4MFI1</accession>
<evidence type="ECO:0000256" key="1">
    <source>
        <dbReference type="ARBA" id="ARBA00022801"/>
    </source>
</evidence>
<evidence type="ECO:0000313" key="4">
    <source>
        <dbReference type="Proteomes" id="UP001519292"/>
    </source>
</evidence>
<proteinExistence type="predicted"/>
<dbReference type="InterPro" id="IPR011335">
    <property type="entry name" value="Restrct_endonuc-II-like"/>
</dbReference>
<keyword evidence="1" id="KW-0378">Hydrolase</keyword>
<dbReference type="SUPFAM" id="SSF52980">
    <property type="entry name" value="Restriction endonuclease-like"/>
    <property type="match status" value="1"/>
</dbReference>
<name>A0ABS4MFI1_9LACO</name>
<comment type="caution">
    <text evidence="3">The sequence shown here is derived from an EMBL/GenBank/DDBJ whole genome shotgun (WGS) entry which is preliminary data.</text>
</comment>
<feature type="domain" description="Restriction endonuclease type IV Mrr" evidence="2">
    <location>
        <begin position="70"/>
        <end position="165"/>
    </location>
</feature>
<dbReference type="InterPro" id="IPR007560">
    <property type="entry name" value="Restrct_endonuc_IV_Mrr"/>
</dbReference>
<evidence type="ECO:0000259" key="2">
    <source>
        <dbReference type="Pfam" id="PF04471"/>
    </source>
</evidence>
<dbReference type="EMBL" id="JAGGLU010000006">
    <property type="protein sequence ID" value="MBP2058096.1"/>
    <property type="molecule type" value="Genomic_DNA"/>
</dbReference>
<dbReference type="Proteomes" id="UP001519292">
    <property type="component" value="Unassembled WGS sequence"/>
</dbReference>
<gene>
    <name evidence="3" type="ORF">J2Z60_001273</name>
</gene>
<dbReference type="Pfam" id="PF04471">
    <property type="entry name" value="Mrr_cat"/>
    <property type="match status" value="1"/>
</dbReference>